<dbReference type="InterPro" id="IPR000719">
    <property type="entry name" value="Prot_kinase_dom"/>
</dbReference>
<dbReference type="AlphaFoldDB" id="A0A844GZW2"/>
<dbReference type="CDD" id="cd14014">
    <property type="entry name" value="STKc_PknB_like"/>
    <property type="match status" value="1"/>
</dbReference>
<keyword evidence="3 7" id="KW-0418">Kinase</keyword>
<sequence>MELLVKNRYQAVKIIGEGGFGKTFLAIDTHSQNQYRCVIKQLLSTSKSSQSKNWQLFIAEIHRLQFLNTNPHIPKLIDFCEQDNNYYIIQEFIDGENLKLELNKQGIYSEKKIIKLLKEILPILKFIHDKNIIHRDIKPENIIRKIDNQQLYLVDFGASKLLSQQDPYKTATVIGSPEYVAPEQARGKTVFASDIYSLGVTCLSLLTERSPFDLIDLNNNWIWQEYTREKINKTLCKILNKMVCFSLNQRYTKVEEIIKDLEKIEEKKHISWQITTALVIVSVLGLFNINNYHNQKEEENLERTKKEDYNKENIIHNQEKLPDQNKSVSEKITLKSDKELEKEALEGLILLTNIQDSYYQKNGEFLEKTPYLPFGQGHIFKIQKLSSHHIAIIALAKNDNLKNFVTMIWGGNPNTKENISKQKNYKPKPTDWGVFATHNLGTQTTKYAIRFNNCETEKPEKKYPHFTHLKLTESLPLSYEELSCPQGYTYSLSMLELMSQKASEVPPAITYDVRGDNLTIKD</sequence>
<keyword evidence="2 5" id="KW-0547">Nucleotide-binding</keyword>
<feature type="domain" description="Protein kinase" evidence="6">
    <location>
        <begin position="9"/>
        <end position="264"/>
    </location>
</feature>
<dbReference type="GO" id="GO:0016020">
    <property type="term" value="C:membrane"/>
    <property type="evidence" value="ECO:0007669"/>
    <property type="project" value="TreeGrafter"/>
</dbReference>
<keyword evidence="4 5" id="KW-0067">ATP-binding</keyword>
<dbReference type="Gene3D" id="1.10.510.10">
    <property type="entry name" value="Transferase(Phosphotransferase) domain 1"/>
    <property type="match status" value="1"/>
</dbReference>
<evidence type="ECO:0000256" key="3">
    <source>
        <dbReference type="ARBA" id="ARBA00022777"/>
    </source>
</evidence>
<proteinExistence type="predicted"/>
<dbReference type="InterPro" id="IPR011009">
    <property type="entry name" value="Kinase-like_dom_sf"/>
</dbReference>
<evidence type="ECO:0000313" key="7">
    <source>
        <dbReference type="EMBL" id="MTF39675.1"/>
    </source>
</evidence>
<evidence type="ECO:0000259" key="6">
    <source>
        <dbReference type="PROSITE" id="PS50011"/>
    </source>
</evidence>
<dbReference type="RefSeq" id="WP_155084171.1">
    <property type="nucleotide sequence ID" value="NZ_WMIA01000015.1"/>
</dbReference>
<name>A0A844GZW2_9CHRO</name>
<dbReference type="GO" id="GO:0004674">
    <property type="term" value="F:protein serine/threonine kinase activity"/>
    <property type="evidence" value="ECO:0007669"/>
    <property type="project" value="InterPro"/>
</dbReference>
<accession>A0A844GZW2</accession>
<protein>
    <submittedName>
        <fullName evidence="7">Protein kinase</fullName>
    </submittedName>
</protein>
<dbReference type="GO" id="GO:0005776">
    <property type="term" value="C:autophagosome"/>
    <property type="evidence" value="ECO:0007669"/>
    <property type="project" value="TreeGrafter"/>
</dbReference>
<dbReference type="Proteomes" id="UP000437131">
    <property type="component" value="Unassembled WGS sequence"/>
</dbReference>
<gene>
    <name evidence="7" type="ORF">GGC33_12155</name>
</gene>
<dbReference type="PROSITE" id="PS00107">
    <property type="entry name" value="PROTEIN_KINASE_ATP"/>
    <property type="match status" value="1"/>
</dbReference>
<dbReference type="GO" id="GO:0005524">
    <property type="term" value="F:ATP binding"/>
    <property type="evidence" value="ECO:0007669"/>
    <property type="project" value="UniProtKB-UniRule"/>
</dbReference>
<dbReference type="PROSITE" id="PS50011">
    <property type="entry name" value="PROTEIN_KINASE_DOM"/>
    <property type="match status" value="1"/>
</dbReference>
<dbReference type="GO" id="GO:0000407">
    <property type="term" value="C:phagophore assembly site"/>
    <property type="evidence" value="ECO:0007669"/>
    <property type="project" value="TreeGrafter"/>
</dbReference>
<keyword evidence="1" id="KW-0808">Transferase</keyword>
<dbReference type="PANTHER" id="PTHR24348:SF22">
    <property type="entry name" value="NON-SPECIFIC SERINE_THREONINE PROTEIN KINASE"/>
    <property type="match status" value="1"/>
</dbReference>
<comment type="caution">
    <text evidence="7">The sequence shown here is derived from an EMBL/GenBank/DDBJ whole genome shotgun (WGS) entry which is preliminary data.</text>
</comment>
<evidence type="ECO:0000256" key="4">
    <source>
        <dbReference type="ARBA" id="ARBA00022840"/>
    </source>
</evidence>
<dbReference type="SUPFAM" id="SSF56112">
    <property type="entry name" value="Protein kinase-like (PK-like)"/>
    <property type="match status" value="1"/>
</dbReference>
<dbReference type="SMART" id="SM00220">
    <property type="entry name" value="S_TKc"/>
    <property type="match status" value="1"/>
</dbReference>
<organism evidence="7 8">
    <name type="scientific">Cyanobacterium aponinum 0216</name>
    <dbReference type="NCBI Taxonomy" id="2676140"/>
    <lineage>
        <taxon>Bacteria</taxon>
        <taxon>Bacillati</taxon>
        <taxon>Cyanobacteriota</taxon>
        <taxon>Cyanophyceae</taxon>
        <taxon>Oscillatoriophycideae</taxon>
        <taxon>Chroococcales</taxon>
        <taxon>Geminocystaceae</taxon>
        <taxon>Cyanobacterium</taxon>
    </lineage>
</organism>
<dbReference type="InterPro" id="IPR045269">
    <property type="entry name" value="Atg1-like"/>
</dbReference>
<dbReference type="GO" id="GO:0005829">
    <property type="term" value="C:cytosol"/>
    <property type="evidence" value="ECO:0007669"/>
    <property type="project" value="TreeGrafter"/>
</dbReference>
<dbReference type="PANTHER" id="PTHR24348">
    <property type="entry name" value="SERINE/THREONINE-PROTEIN KINASE UNC-51-RELATED"/>
    <property type="match status" value="1"/>
</dbReference>
<reference evidence="7 8" key="1">
    <citation type="submission" date="2019-11" db="EMBL/GenBank/DDBJ databases">
        <title>Isolation of a new High Light Tolerant Cyanobacteria.</title>
        <authorList>
            <person name="Dobson Z."/>
            <person name="Vaughn N."/>
            <person name="Vaughn M."/>
            <person name="Fromme P."/>
            <person name="Mazor Y."/>
        </authorList>
    </citation>
    <scope>NUCLEOTIDE SEQUENCE [LARGE SCALE GENOMIC DNA]</scope>
    <source>
        <strain evidence="7 8">0216</strain>
    </source>
</reference>
<evidence type="ECO:0000313" key="8">
    <source>
        <dbReference type="Proteomes" id="UP000437131"/>
    </source>
</evidence>
<evidence type="ECO:0000256" key="1">
    <source>
        <dbReference type="ARBA" id="ARBA00022679"/>
    </source>
</evidence>
<dbReference type="Pfam" id="PF00069">
    <property type="entry name" value="Pkinase"/>
    <property type="match status" value="1"/>
</dbReference>
<feature type="binding site" evidence="5">
    <location>
        <position position="40"/>
    </location>
    <ligand>
        <name>ATP</name>
        <dbReference type="ChEBI" id="CHEBI:30616"/>
    </ligand>
</feature>
<evidence type="ECO:0000256" key="2">
    <source>
        <dbReference type="ARBA" id="ARBA00022741"/>
    </source>
</evidence>
<dbReference type="InterPro" id="IPR017441">
    <property type="entry name" value="Protein_kinase_ATP_BS"/>
</dbReference>
<evidence type="ECO:0000256" key="5">
    <source>
        <dbReference type="PROSITE-ProRule" id="PRU10141"/>
    </source>
</evidence>
<dbReference type="EMBL" id="WMIA01000015">
    <property type="protein sequence ID" value="MTF39675.1"/>
    <property type="molecule type" value="Genomic_DNA"/>
</dbReference>